<dbReference type="Proteomes" id="UP000264753">
    <property type="component" value="Unassembled WGS sequence"/>
</dbReference>
<keyword evidence="1" id="KW-0489">Methyltransferase</keyword>
<sequence>MSATSKKTGRVSVPQLRARKGLEPIVCLTAYTTPMA</sequence>
<evidence type="ECO:0000313" key="2">
    <source>
        <dbReference type="Proteomes" id="UP000264753"/>
    </source>
</evidence>
<gene>
    <name evidence="1" type="ORF">DEF21_07770</name>
</gene>
<dbReference type="AlphaFoldDB" id="A0A358HRG8"/>
<organism evidence="1 2">
    <name type="scientific">Thalassospira lucentensis</name>
    <dbReference type="NCBI Taxonomy" id="168935"/>
    <lineage>
        <taxon>Bacteria</taxon>
        <taxon>Pseudomonadati</taxon>
        <taxon>Pseudomonadota</taxon>
        <taxon>Alphaproteobacteria</taxon>
        <taxon>Rhodospirillales</taxon>
        <taxon>Thalassospiraceae</taxon>
        <taxon>Thalassospira</taxon>
    </lineage>
</organism>
<dbReference type="GO" id="GO:0008168">
    <property type="term" value="F:methyltransferase activity"/>
    <property type="evidence" value="ECO:0007669"/>
    <property type="project" value="UniProtKB-KW"/>
</dbReference>
<comment type="caution">
    <text evidence="1">The sequence shown here is derived from an EMBL/GenBank/DDBJ whole genome shotgun (WGS) entry which is preliminary data.</text>
</comment>
<accession>A0A358HRG8</accession>
<evidence type="ECO:0000313" key="1">
    <source>
        <dbReference type="EMBL" id="HBU97788.1"/>
    </source>
</evidence>
<dbReference type="GO" id="GO:0032259">
    <property type="term" value="P:methylation"/>
    <property type="evidence" value="ECO:0007669"/>
    <property type="project" value="UniProtKB-KW"/>
</dbReference>
<reference evidence="1 2" key="1">
    <citation type="journal article" date="2018" name="Nat. Biotechnol.">
        <title>A standardized bacterial taxonomy based on genome phylogeny substantially revises the tree of life.</title>
        <authorList>
            <person name="Parks D.H."/>
            <person name="Chuvochina M."/>
            <person name="Waite D.W."/>
            <person name="Rinke C."/>
            <person name="Skarshewski A."/>
            <person name="Chaumeil P.A."/>
            <person name="Hugenholtz P."/>
        </authorList>
    </citation>
    <scope>NUCLEOTIDE SEQUENCE [LARGE SCALE GENOMIC DNA]</scope>
    <source>
        <strain evidence="1">UBA8707</strain>
    </source>
</reference>
<name>A0A358HRG8_9PROT</name>
<feature type="non-terminal residue" evidence="1">
    <location>
        <position position="36"/>
    </location>
</feature>
<dbReference type="EMBL" id="DOOG01000063">
    <property type="protein sequence ID" value="HBU97788.1"/>
    <property type="molecule type" value="Genomic_DNA"/>
</dbReference>
<protein>
    <submittedName>
        <fullName evidence="1">3-methyl-2-oxobutanoate hydroxymethyltransferase</fullName>
    </submittedName>
</protein>
<proteinExistence type="predicted"/>
<keyword evidence="1" id="KW-0808">Transferase</keyword>